<dbReference type="InterPro" id="IPR036188">
    <property type="entry name" value="FAD/NAD-bd_sf"/>
</dbReference>
<comment type="cofactor">
    <cofactor evidence="1">
        <name>FAD</name>
        <dbReference type="ChEBI" id="CHEBI:57692"/>
    </cofactor>
</comment>
<evidence type="ECO:0000256" key="3">
    <source>
        <dbReference type="ARBA" id="ARBA00022827"/>
    </source>
</evidence>
<comment type="similarity">
    <text evidence="5">Belongs to the L2HGDH family.</text>
</comment>
<gene>
    <name evidence="7" type="primary">lhgO</name>
    <name evidence="7" type="ORF">MWN34_08435</name>
</gene>
<feature type="domain" description="FAD dependent oxidoreductase" evidence="6">
    <location>
        <begin position="5"/>
        <end position="391"/>
    </location>
</feature>
<keyword evidence="2" id="KW-0285">Flavoprotein</keyword>
<dbReference type="PANTHER" id="PTHR43104:SF2">
    <property type="entry name" value="L-2-HYDROXYGLUTARATE DEHYDROGENASE, MITOCHONDRIAL"/>
    <property type="match status" value="1"/>
</dbReference>
<dbReference type="Gene3D" id="3.30.9.10">
    <property type="entry name" value="D-Amino Acid Oxidase, subunit A, domain 2"/>
    <property type="match status" value="1"/>
</dbReference>
<dbReference type="NCBIfam" id="NF008726">
    <property type="entry name" value="PRK11728.1"/>
    <property type="match status" value="1"/>
</dbReference>
<evidence type="ECO:0000256" key="4">
    <source>
        <dbReference type="ARBA" id="ARBA00023002"/>
    </source>
</evidence>
<reference evidence="7 8" key="1">
    <citation type="submission" date="2022-04" db="EMBL/GenBank/DDBJ databases">
        <authorList>
            <person name="Grouzdev D.S."/>
            <person name="Pantiukh K.S."/>
            <person name="Krutkina M.S."/>
        </authorList>
    </citation>
    <scope>NUCLEOTIDE SEQUENCE [LARGE SCALE GENOMIC DNA]</scope>
    <source>
        <strain evidence="7 8">6x-1</strain>
    </source>
</reference>
<dbReference type="EC" id="1.1.3.-" evidence="7"/>
<evidence type="ECO:0000256" key="1">
    <source>
        <dbReference type="ARBA" id="ARBA00001974"/>
    </source>
</evidence>
<dbReference type="SUPFAM" id="SSF51905">
    <property type="entry name" value="FAD/NAD(P)-binding domain"/>
    <property type="match status" value="1"/>
</dbReference>
<evidence type="ECO:0000256" key="2">
    <source>
        <dbReference type="ARBA" id="ARBA00022630"/>
    </source>
</evidence>
<dbReference type="InterPro" id="IPR006076">
    <property type="entry name" value="FAD-dep_OxRdtase"/>
</dbReference>
<sequence length="407" mass="44001">MSDFDLIVVGGGIVGLASAREFMRAYPGLSVAVLEKEPAIAGHQTGRNSGVIHAGVYYAPGSLKARFCREGSADTMAFCREHGIPFDQCGKLIVATEEAELPRLKALTERARANGLDIEEMDGPELARREPHIRGIAGFLVKASGIVDYRAVAEAMAGEITAGGGTILTGAEVTGIEESPAGVSVETRRGRFTAPHLVACAGLMADRIARMCGVAADFRIVPFRGEYYRLAHRHDHIVQHLIYPVPDPDLPFLGVHLTRMIGGYVTVGPNAVLAFAREGYRFGDVNLRDLAEMIAYPGFRRAIRNNLRSGIDEMRNSLSKAHYLELCRRYCPELTLEDLMPYRAGVRAQAVLRDGTLLHDFLIEGTAATVHVCNAPSPAATSAMPIARHIVAHAATQWKLKGAPVAP</sequence>
<evidence type="ECO:0000256" key="5">
    <source>
        <dbReference type="ARBA" id="ARBA00037941"/>
    </source>
</evidence>
<accession>A0ABT0DAK8</accession>
<protein>
    <submittedName>
        <fullName evidence="7">L-2-hydroxyglutarate oxidase</fullName>
        <ecNumber evidence="7">1.1.3.-</ecNumber>
    </submittedName>
</protein>
<keyword evidence="4 7" id="KW-0560">Oxidoreductase</keyword>
<keyword evidence="3" id="KW-0274">FAD</keyword>
<dbReference type="EMBL" id="JALKCH010000005">
    <property type="protein sequence ID" value="MCK0196939.1"/>
    <property type="molecule type" value="Genomic_DNA"/>
</dbReference>
<evidence type="ECO:0000259" key="6">
    <source>
        <dbReference type="Pfam" id="PF01266"/>
    </source>
</evidence>
<comment type="caution">
    <text evidence="7">The sequence shown here is derived from an EMBL/GenBank/DDBJ whole genome shotgun (WGS) entry which is preliminary data.</text>
</comment>
<dbReference type="PANTHER" id="PTHR43104">
    <property type="entry name" value="L-2-HYDROXYGLUTARATE DEHYDROGENASE, MITOCHONDRIAL"/>
    <property type="match status" value="1"/>
</dbReference>
<keyword evidence="8" id="KW-1185">Reference proteome</keyword>
<proteinExistence type="inferred from homology"/>
<dbReference type="Proteomes" id="UP001203284">
    <property type="component" value="Unassembled WGS sequence"/>
</dbReference>
<evidence type="ECO:0000313" key="8">
    <source>
        <dbReference type="Proteomes" id="UP001203284"/>
    </source>
</evidence>
<organism evidence="7 8">
    <name type="scientific">Ancylobacter crimeensis</name>
    <dbReference type="NCBI Taxonomy" id="2579147"/>
    <lineage>
        <taxon>Bacteria</taxon>
        <taxon>Pseudomonadati</taxon>
        <taxon>Pseudomonadota</taxon>
        <taxon>Alphaproteobacteria</taxon>
        <taxon>Hyphomicrobiales</taxon>
        <taxon>Xanthobacteraceae</taxon>
        <taxon>Ancylobacter</taxon>
    </lineage>
</organism>
<dbReference type="GO" id="GO:0016491">
    <property type="term" value="F:oxidoreductase activity"/>
    <property type="evidence" value="ECO:0007669"/>
    <property type="project" value="UniProtKB-KW"/>
</dbReference>
<dbReference type="Pfam" id="PF01266">
    <property type="entry name" value="DAO"/>
    <property type="match status" value="1"/>
</dbReference>
<name>A0ABT0DAK8_9HYPH</name>
<dbReference type="Gene3D" id="3.50.50.60">
    <property type="entry name" value="FAD/NAD(P)-binding domain"/>
    <property type="match status" value="1"/>
</dbReference>
<dbReference type="RefSeq" id="WP_247028459.1">
    <property type="nucleotide sequence ID" value="NZ_JALKCH010000005.1"/>
</dbReference>
<evidence type="ECO:0000313" key="7">
    <source>
        <dbReference type="EMBL" id="MCK0196939.1"/>
    </source>
</evidence>